<dbReference type="AlphaFoldDB" id="A0A0K9PRN6"/>
<dbReference type="Gene3D" id="3.10.20.310">
    <property type="entry name" value="membrane protein fhac"/>
    <property type="match status" value="1"/>
</dbReference>
<dbReference type="InterPro" id="IPR039910">
    <property type="entry name" value="D15-like"/>
</dbReference>
<feature type="region of interest" description="Disordered" evidence="8">
    <location>
        <begin position="381"/>
        <end position="402"/>
    </location>
</feature>
<reference evidence="11" key="1">
    <citation type="journal article" date="2016" name="Nature">
        <title>The genome of the seagrass Zostera marina reveals angiosperm adaptation to the sea.</title>
        <authorList>
            <person name="Olsen J.L."/>
            <person name="Rouze P."/>
            <person name="Verhelst B."/>
            <person name="Lin Y.-C."/>
            <person name="Bayer T."/>
            <person name="Collen J."/>
            <person name="Dattolo E."/>
            <person name="De Paoli E."/>
            <person name="Dittami S."/>
            <person name="Maumus F."/>
            <person name="Michel G."/>
            <person name="Kersting A."/>
            <person name="Lauritano C."/>
            <person name="Lohaus R."/>
            <person name="Toepel M."/>
            <person name="Tonon T."/>
            <person name="Vanneste K."/>
            <person name="Amirebrahimi M."/>
            <person name="Brakel J."/>
            <person name="Bostroem C."/>
            <person name="Chovatia M."/>
            <person name="Grimwood J."/>
            <person name="Jenkins J.W."/>
            <person name="Jueterbock A."/>
            <person name="Mraz A."/>
            <person name="Stam W.T."/>
            <person name="Tice H."/>
            <person name="Bornberg-Bauer E."/>
            <person name="Green P.J."/>
            <person name="Pearson G.A."/>
            <person name="Procaccini G."/>
            <person name="Duarte C.M."/>
            <person name="Schmutz J."/>
            <person name="Reusch T.B.H."/>
            <person name="Van de Peer Y."/>
        </authorList>
    </citation>
    <scope>NUCLEOTIDE SEQUENCE [LARGE SCALE GENOMIC DNA]</scope>
    <source>
        <strain evidence="11">cv. Finnish</strain>
    </source>
</reference>
<gene>
    <name evidence="10" type="ORF">ZOSMA_190G00130</name>
</gene>
<keyword evidence="5" id="KW-0934">Plastid</keyword>
<dbReference type="GO" id="GO:0009707">
    <property type="term" value="C:chloroplast outer membrane"/>
    <property type="evidence" value="ECO:0007669"/>
    <property type="project" value="UniProtKB-SubCell"/>
</dbReference>
<name>A0A0K9PRN6_ZOSMR</name>
<keyword evidence="4" id="KW-0812">Transmembrane</keyword>
<dbReference type="STRING" id="29655.A0A0K9PRN6"/>
<dbReference type="Proteomes" id="UP000036987">
    <property type="component" value="Unassembled WGS sequence"/>
</dbReference>
<evidence type="ECO:0000256" key="8">
    <source>
        <dbReference type="SAM" id="MobiDB-lite"/>
    </source>
</evidence>
<dbReference type="Gene3D" id="2.40.160.50">
    <property type="entry name" value="membrane protein fhac: a member of the omp85/tpsb transporter family"/>
    <property type="match status" value="1"/>
</dbReference>
<dbReference type="EMBL" id="LFYR01000696">
    <property type="protein sequence ID" value="KMZ70910.1"/>
    <property type="molecule type" value="Genomic_DNA"/>
</dbReference>
<evidence type="ECO:0000259" key="9">
    <source>
        <dbReference type="Pfam" id="PF01103"/>
    </source>
</evidence>
<evidence type="ECO:0000256" key="1">
    <source>
        <dbReference type="ARBA" id="ARBA00004374"/>
    </source>
</evidence>
<feature type="region of interest" description="Disordered" evidence="8">
    <location>
        <begin position="1"/>
        <end position="20"/>
    </location>
</feature>
<keyword evidence="5" id="KW-1002">Plastid outer membrane</keyword>
<feature type="domain" description="Bacterial surface antigen (D15)" evidence="9">
    <location>
        <begin position="165"/>
        <end position="508"/>
    </location>
</feature>
<dbReference type="FunFam" id="2.40.160.50:FF:000005">
    <property type="entry name" value="Outer membrane OMP85 family protein"/>
    <property type="match status" value="1"/>
</dbReference>
<evidence type="ECO:0000256" key="3">
    <source>
        <dbReference type="ARBA" id="ARBA00022452"/>
    </source>
</evidence>
<comment type="caution">
    <text evidence="10">The sequence shown here is derived from an EMBL/GenBank/DDBJ whole genome shotgun (WGS) entry which is preliminary data.</text>
</comment>
<evidence type="ECO:0000313" key="11">
    <source>
        <dbReference type="Proteomes" id="UP000036987"/>
    </source>
</evidence>
<dbReference type="OrthoDB" id="1724197at2759"/>
<evidence type="ECO:0000313" key="10">
    <source>
        <dbReference type="EMBL" id="KMZ70910.1"/>
    </source>
</evidence>
<dbReference type="InterPro" id="IPR000184">
    <property type="entry name" value="Bac_surfAg_D15"/>
</dbReference>
<dbReference type="Pfam" id="PF01103">
    <property type="entry name" value="Omp85"/>
    <property type="match status" value="1"/>
</dbReference>
<organism evidence="10 11">
    <name type="scientific">Zostera marina</name>
    <name type="common">Eelgrass</name>
    <dbReference type="NCBI Taxonomy" id="29655"/>
    <lineage>
        <taxon>Eukaryota</taxon>
        <taxon>Viridiplantae</taxon>
        <taxon>Streptophyta</taxon>
        <taxon>Embryophyta</taxon>
        <taxon>Tracheophyta</taxon>
        <taxon>Spermatophyta</taxon>
        <taxon>Magnoliopsida</taxon>
        <taxon>Liliopsida</taxon>
        <taxon>Zosteraceae</taxon>
        <taxon>Zostera</taxon>
    </lineage>
</organism>
<dbReference type="GO" id="GO:0005741">
    <property type="term" value="C:mitochondrial outer membrane"/>
    <property type="evidence" value="ECO:0007669"/>
    <property type="project" value="UniProtKB-SubCell"/>
</dbReference>
<keyword evidence="6" id="KW-0472">Membrane</keyword>
<dbReference type="PANTHER" id="PTHR12815">
    <property type="entry name" value="SORTING AND ASSEMBLY MACHINERY SAMM50 PROTEIN FAMILY MEMBER"/>
    <property type="match status" value="1"/>
</dbReference>
<accession>A0A0K9PRN6</accession>
<comment type="similarity">
    <text evidence="2">Belongs to the SAM50/omp85 family.</text>
</comment>
<keyword evidence="3" id="KW-1134">Transmembrane beta strand</keyword>
<evidence type="ECO:0000256" key="5">
    <source>
        <dbReference type="ARBA" id="ARBA00022805"/>
    </source>
</evidence>
<proteinExistence type="inferred from homology"/>
<protein>
    <submittedName>
        <fullName evidence="10">Sorting and assembly machinery component-like protein</fullName>
    </submittedName>
</protein>
<evidence type="ECO:0000256" key="2">
    <source>
        <dbReference type="ARBA" id="ARBA00010913"/>
    </source>
</evidence>
<evidence type="ECO:0000256" key="6">
    <source>
        <dbReference type="ARBA" id="ARBA00023136"/>
    </source>
</evidence>
<dbReference type="PANTHER" id="PTHR12815:SF18">
    <property type="entry name" value="SORTING AND ASSEMBLY MACHINERY COMPONENT 50 HOMOLOG"/>
    <property type="match status" value="1"/>
</dbReference>
<evidence type="ECO:0000256" key="4">
    <source>
        <dbReference type="ARBA" id="ARBA00022692"/>
    </source>
</evidence>
<sequence length="511" mass="56646">MALPETKNPVPEDDDGRTALEDEFIDEVEEDAEMEAPGRRKMQNLLNLMSGDPVPIRVHDVVIQGNVKTKSSLIETEMWEVFGSVTTMQELVQAAAMANVKLRQFDIFETVSITLDAGPMELPDTANIFVKVVEESVPVSGEFGVYTKPGDSKSQSVELSMKFKNLFGIADIWDISGVCGWNQITEISTGVYLPRFKSLPTPVTARVTLHTQDWLKFSSYKENMLGLNVSLFSKGYHDLAYNLIWRNLSDPSHISSKSIRRHLGHTMHSSLKYTFKIDRRNSHIRPTGGYAFMSASQIGGFGDSRFSRFIRQEFDLQGAASLGFRNTALNFGISAGIILPWGREFMSASSPISDRFYIGGQSSLVGGLDGPLSLSGFKPRGLGPTDFKRQFPRNSGDGDSDFSPETDALGGDLAVTSFSDISFDLPFKLLRESGIYGHTFICAGNLVKLTENEYKRFSFQDFLSSFRCSVGAGIVIPTKIFCIEINYCYILKKFGHDHGKTGIQFSFSSPS</sequence>
<dbReference type="OMA" id="IAYGFDH"/>
<evidence type="ECO:0000256" key="7">
    <source>
        <dbReference type="ARBA" id="ARBA00024013"/>
    </source>
</evidence>
<comment type="subcellular location">
    <subcellularLocation>
        <location evidence="1">Mitochondrion outer membrane</location>
        <topology evidence="1">Multi-pass membrane protein</topology>
    </subcellularLocation>
    <subcellularLocation>
        <location evidence="7">Plastid</location>
        <location evidence="7">Chloroplast outer membrane</location>
    </subcellularLocation>
</comment>
<keyword evidence="11" id="KW-1185">Reference proteome</keyword>
<feature type="compositionally biased region" description="Acidic residues" evidence="8">
    <location>
        <begin position="11"/>
        <end position="20"/>
    </location>
</feature>